<feature type="region of interest" description="Disordered" evidence="1">
    <location>
        <begin position="86"/>
        <end position="116"/>
    </location>
</feature>
<keyword evidence="2" id="KW-1133">Transmembrane helix</keyword>
<evidence type="ECO:0000313" key="3">
    <source>
        <dbReference type="EMBL" id="GBF82183.1"/>
    </source>
</evidence>
<keyword evidence="2" id="KW-0812">Transmembrane</keyword>
<dbReference type="EMBL" id="BDQK01000016">
    <property type="protein sequence ID" value="GBF82183.1"/>
    <property type="molecule type" value="Genomic_DNA"/>
</dbReference>
<evidence type="ECO:0000313" key="4">
    <source>
        <dbReference type="Proteomes" id="UP000287247"/>
    </source>
</evidence>
<gene>
    <name evidence="3" type="ORF">AsFPU1_3611</name>
</gene>
<evidence type="ECO:0000256" key="1">
    <source>
        <dbReference type="SAM" id="MobiDB-lite"/>
    </source>
</evidence>
<dbReference type="PANTHER" id="PTHR35792">
    <property type="entry name" value="GENERAL STRESS PROTEIN"/>
    <property type="match status" value="1"/>
</dbReference>
<dbReference type="PANTHER" id="PTHR35792:SF1">
    <property type="entry name" value="SLL0268 PROTEIN"/>
    <property type="match status" value="1"/>
</dbReference>
<dbReference type="Pfam" id="PF12732">
    <property type="entry name" value="YtxH"/>
    <property type="match status" value="1"/>
</dbReference>
<name>A0A401ILP7_APHSA</name>
<dbReference type="InterPro" id="IPR024623">
    <property type="entry name" value="YtxH"/>
</dbReference>
<dbReference type="InterPro" id="IPR052928">
    <property type="entry name" value="Desiccation-related_membrane"/>
</dbReference>
<feature type="compositionally biased region" description="Polar residues" evidence="1">
    <location>
        <begin position="98"/>
        <end position="116"/>
    </location>
</feature>
<reference evidence="4" key="1">
    <citation type="submission" date="2017-05" db="EMBL/GenBank/DDBJ databases">
        <title>Physiological properties and genetic analysis related to exopolysaccharide production of fresh-water unicellular cyanobacterium Aphanothece sacrum, Suizenji Nori, that has been cultured as a food source in Japan.</title>
        <authorList>
            <person name="Kanesaki Y."/>
            <person name="Yoshikawa S."/>
            <person name="Ohki K."/>
        </authorList>
    </citation>
    <scope>NUCLEOTIDE SEQUENCE [LARGE SCALE GENOMIC DNA]</scope>
    <source>
        <strain evidence="4">FPU1</strain>
    </source>
</reference>
<sequence>MMSKNNNNSTFIVGMVFGGLLGTVAGILMAPRSGKETRQILKKSADALPEIAEDLSTTVQFQADRLSESAQTNWNDTLTRLKETVSAGLEASQREIQETSSPREMTVKSSSSPKPS</sequence>
<evidence type="ECO:0000256" key="2">
    <source>
        <dbReference type="SAM" id="Phobius"/>
    </source>
</evidence>
<dbReference type="AlphaFoldDB" id="A0A401ILP7"/>
<accession>A0A401ILP7</accession>
<keyword evidence="4" id="KW-1185">Reference proteome</keyword>
<organism evidence="3 4">
    <name type="scientific">Aphanothece sacrum FPU1</name>
    <dbReference type="NCBI Taxonomy" id="1920663"/>
    <lineage>
        <taxon>Bacteria</taxon>
        <taxon>Bacillati</taxon>
        <taxon>Cyanobacteriota</taxon>
        <taxon>Cyanophyceae</taxon>
        <taxon>Oscillatoriophycideae</taxon>
        <taxon>Chroococcales</taxon>
        <taxon>Aphanothecaceae</taxon>
        <taxon>Aphanothece</taxon>
    </lineage>
</organism>
<feature type="transmembrane region" description="Helical" evidence="2">
    <location>
        <begin position="12"/>
        <end position="30"/>
    </location>
</feature>
<comment type="caution">
    <text evidence="3">The sequence shown here is derived from an EMBL/GenBank/DDBJ whole genome shotgun (WGS) entry which is preliminary data.</text>
</comment>
<dbReference type="Proteomes" id="UP000287247">
    <property type="component" value="Unassembled WGS sequence"/>
</dbReference>
<evidence type="ECO:0008006" key="5">
    <source>
        <dbReference type="Google" id="ProtNLM"/>
    </source>
</evidence>
<protein>
    <recommendedName>
        <fullName evidence="5">Gas vesicle protein</fullName>
    </recommendedName>
</protein>
<proteinExistence type="predicted"/>
<keyword evidence="2" id="KW-0472">Membrane</keyword>